<dbReference type="RefSeq" id="WP_222920887.1">
    <property type="nucleotide sequence ID" value="NZ_CP082286.1"/>
</dbReference>
<dbReference type="InterPro" id="IPR040493">
    <property type="entry name" value="DUF5518"/>
</dbReference>
<keyword evidence="4" id="KW-1185">Reference proteome</keyword>
<feature type="compositionally biased region" description="Basic and acidic residues" evidence="1">
    <location>
        <begin position="135"/>
        <end position="151"/>
    </location>
</feature>
<comment type="caution">
    <text evidence="3">The sequence shown here is derived from an EMBL/GenBank/DDBJ whole genome shotgun (WGS) entry which is preliminary data.</text>
</comment>
<feature type="transmembrane region" description="Helical" evidence="2">
    <location>
        <begin position="83"/>
        <end position="116"/>
    </location>
</feature>
<evidence type="ECO:0000256" key="1">
    <source>
        <dbReference type="SAM" id="MobiDB-lite"/>
    </source>
</evidence>
<feature type="transmembrane region" description="Helical" evidence="2">
    <location>
        <begin position="56"/>
        <end position="76"/>
    </location>
</feature>
<organism evidence="3 4">
    <name type="scientific">Halobaculum roseum</name>
    <dbReference type="NCBI Taxonomy" id="2175149"/>
    <lineage>
        <taxon>Archaea</taxon>
        <taxon>Methanobacteriati</taxon>
        <taxon>Methanobacteriota</taxon>
        <taxon>Stenosarchaea group</taxon>
        <taxon>Halobacteria</taxon>
        <taxon>Halobacteriales</taxon>
        <taxon>Haloferacaceae</taxon>
        <taxon>Halobaculum</taxon>
    </lineage>
</organism>
<feature type="transmembrane region" description="Helical" evidence="2">
    <location>
        <begin position="12"/>
        <end position="36"/>
    </location>
</feature>
<feature type="region of interest" description="Disordered" evidence="1">
    <location>
        <begin position="122"/>
        <end position="164"/>
    </location>
</feature>
<name>A0ABD5MKU1_9EURY</name>
<evidence type="ECO:0000313" key="3">
    <source>
        <dbReference type="EMBL" id="MFB9824458.1"/>
    </source>
</evidence>
<dbReference type="GeneID" id="67210912"/>
<evidence type="ECO:0000313" key="4">
    <source>
        <dbReference type="Proteomes" id="UP001589595"/>
    </source>
</evidence>
<gene>
    <name evidence="3" type="ORF">ACFFOL_09805</name>
</gene>
<reference evidence="3" key="1">
    <citation type="submission" date="2024-09" db="EMBL/GenBank/DDBJ databases">
        <authorList>
            <person name="Sun Q."/>
        </authorList>
    </citation>
    <scope>NUCLEOTIDE SEQUENCE [LARGE SCALE GENOMIC DNA]</scope>
    <source>
        <strain evidence="3">JCM 31273</strain>
    </source>
</reference>
<keyword evidence="2" id="KW-1133">Transmembrane helix</keyword>
<keyword evidence="2" id="KW-0812">Transmembrane</keyword>
<protein>
    <submittedName>
        <fullName evidence="3">DUF5518 domain-containing protein</fullName>
    </submittedName>
</protein>
<dbReference type="Proteomes" id="UP001589595">
    <property type="component" value="Unassembled WGS sequence"/>
</dbReference>
<dbReference type="EMBL" id="JBHMAJ010000007">
    <property type="protein sequence ID" value="MFB9824458.1"/>
    <property type="molecule type" value="Genomic_DNA"/>
</dbReference>
<proteinExistence type="predicted"/>
<keyword evidence="2" id="KW-0472">Membrane</keyword>
<accession>A0ABD5MKU1</accession>
<sequence>MSSSNTTALKHAAIGAAVSLVTFFLPFSPVIGGGVAGYLHGPDRTEGAKVGGLSGLLAAVPGAVVATLIASVFVIVGPGQRSGLLVAFALFLVLLLVGALYGGALGAVGGLVGALLNEEFDGPNSTPARAGDPTTLRDDRSESDDEPRSELTEFDDAIGEPNRS</sequence>
<dbReference type="Pfam" id="PF17647">
    <property type="entry name" value="DUF5518"/>
    <property type="match status" value="1"/>
</dbReference>
<evidence type="ECO:0000256" key="2">
    <source>
        <dbReference type="SAM" id="Phobius"/>
    </source>
</evidence>
<dbReference type="AlphaFoldDB" id="A0ABD5MKU1"/>